<sequence length="544" mass="62621">MEISEEKKEDWRNVCDEDELDDHPESQQLKKNLIKYRAYIYSGRFCSICNEHFKNETAFNEHMKAIHLLIASYCCPVCCELWPYQDELIQHLRVNHFGYFDANYQALLKKYPNSMSLKRIAPSDVLEFLDDSSPAFDNAVSIPVSLKNCSPPTDIKNKETQQMPGGIYSSSFSEILTVSKRSEIVQKHVSTASLDQALVISDNNSRNAPSTSFHQMPSYLPYASNVMINAGLKDASDDISLKESQRNCSTAVKKSTIIKKRFNTILPSINQLQKDPVISVRTAQLPKVIGKTLNSFQKLNTSEDIDPVVPVKRKTVFNSECLKESHIKDSSTPNLTTPCAVLLYRHNLTLPKSEQKKNIKSALNTTTIKEGKEFDAVIKSSIEEILQEEEIQDEKEQKKRENILRKLLLKWEEKEEKKLVKYFKKIVASYIKKRKGNLNKKDKMVLDTVQDKAKLLEVIRKLNCKEQRDVGQLIKYFNMKLKPHKNLSGQKSQNIRHFKSRRFGNKDYFQHKSIRITCKEISAHPVDSSYILSVSFPENSRNTR</sequence>
<dbReference type="Proteomes" id="UP000887116">
    <property type="component" value="Unassembled WGS sequence"/>
</dbReference>
<protein>
    <recommendedName>
        <fullName evidence="2">C2H2-type domain-containing protein</fullName>
    </recommendedName>
</protein>
<name>A0A8X6G450_TRICU</name>
<comment type="caution">
    <text evidence="3">The sequence shown here is derived from an EMBL/GenBank/DDBJ whole genome shotgun (WGS) entry which is preliminary data.</text>
</comment>
<dbReference type="OrthoDB" id="6347039at2759"/>
<feature type="domain" description="C2H2-type" evidence="2">
    <location>
        <begin position="44"/>
        <end position="67"/>
    </location>
</feature>
<dbReference type="InterPro" id="IPR013087">
    <property type="entry name" value="Znf_C2H2_type"/>
</dbReference>
<keyword evidence="1" id="KW-0479">Metal-binding</keyword>
<keyword evidence="1" id="KW-0862">Zinc</keyword>
<accession>A0A8X6G450</accession>
<gene>
    <name evidence="3" type="ORF">TNCT_626071</name>
</gene>
<keyword evidence="4" id="KW-1185">Reference proteome</keyword>
<evidence type="ECO:0000256" key="1">
    <source>
        <dbReference type="PROSITE-ProRule" id="PRU00042"/>
    </source>
</evidence>
<evidence type="ECO:0000313" key="3">
    <source>
        <dbReference type="EMBL" id="GFQ95213.1"/>
    </source>
</evidence>
<dbReference type="GO" id="GO:0008270">
    <property type="term" value="F:zinc ion binding"/>
    <property type="evidence" value="ECO:0007669"/>
    <property type="project" value="UniProtKB-KW"/>
</dbReference>
<evidence type="ECO:0000313" key="4">
    <source>
        <dbReference type="Proteomes" id="UP000887116"/>
    </source>
</evidence>
<reference evidence="3" key="1">
    <citation type="submission" date="2020-07" db="EMBL/GenBank/DDBJ databases">
        <title>Multicomponent nature underlies the extraordinary mechanical properties of spider dragline silk.</title>
        <authorList>
            <person name="Kono N."/>
            <person name="Nakamura H."/>
            <person name="Mori M."/>
            <person name="Yoshida Y."/>
            <person name="Ohtoshi R."/>
            <person name="Malay A.D."/>
            <person name="Moran D.A.P."/>
            <person name="Tomita M."/>
            <person name="Numata K."/>
            <person name="Arakawa K."/>
        </authorList>
    </citation>
    <scope>NUCLEOTIDE SEQUENCE</scope>
</reference>
<organism evidence="3 4">
    <name type="scientific">Trichonephila clavata</name>
    <name type="common">Joro spider</name>
    <name type="synonym">Nephila clavata</name>
    <dbReference type="NCBI Taxonomy" id="2740835"/>
    <lineage>
        <taxon>Eukaryota</taxon>
        <taxon>Metazoa</taxon>
        <taxon>Ecdysozoa</taxon>
        <taxon>Arthropoda</taxon>
        <taxon>Chelicerata</taxon>
        <taxon>Arachnida</taxon>
        <taxon>Araneae</taxon>
        <taxon>Araneomorphae</taxon>
        <taxon>Entelegynae</taxon>
        <taxon>Araneoidea</taxon>
        <taxon>Nephilidae</taxon>
        <taxon>Trichonephila</taxon>
    </lineage>
</organism>
<proteinExistence type="predicted"/>
<dbReference type="PROSITE" id="PS50157">
    <property type="entry name" value="ZINC_FINGER_C2H2_2"/>
    <property type="match status" value="1"/>
</dbReference>
<dbReference type="EMBL" id="BMAO01034264">
    <property type="protein sequence ID" value="GFQ95213.1"/>
    <property type="molecule type" value="Genomic_DNA"/>
</dbReference>
<evidence type="ECO:0000259" key="2">
    <source>
        <dbReference type="PROSITE" id="PS50157"/>
    </source>
</evidence>
<dbReference type="Gene3D" id="3.30.160.60">
    <property type="entry name" value="Classic Zinc Finger"/>
    <property type="match status" value="1"/>
</dbReference>
<dbReference type="SMART" id="SM00355">
    <property type="entry name" value="ZnF_C2H2"/>
    <property type="match status" value="2"/>
</dbReference>
<keyword evidence="1" id="KW-0863">Zinc-finger</keyword>
<dbReference type="AlphaFoldDB" id="A0A8X6G450"/>
<dbReference type="PROSITE" id="PS00028">
    <property type="entry name" value="ZINC_FINGER_C2H2_1"/>
    <property type="match status" value="2"/>
</dbReference>